<evidence type="ECO:0000313" key="4">
    <source>
        <dbReference type="Proteomes" id="UP000053989"/>
    </source>
</evidence>
<accession>A0A0C3AG50</accession>
<dbReference type="HOGENOM" id="CLU_037886_0_0_1"/>
<dbReference type="Proteomes" id="UP000053989">
    <property type="component" value="Unassembled WGS sequence"/>
</dbReference>
<feature type="domain" description="Sld7 C-terminal" evidence="2">
    <location>
        <begin position="399"/>
        <end position="465"/>
    </location>
</feature>
<sequence>MDSEASTWNPPLLSATPGERSLATPMPSITITDATPTKHVLSSSQSPIPASSSSGSYRLLYRGALSLPDSHILLDGLTFSARLPGNIRQFPCDSPSSLPSSDSLVRGLIHNPLALALESMRGRPSLRFKGTVRLKDIWMDETGEVYMDIHDSATLSRVYFENTLCLSPLITVPCGAGSMKRTEVGVHVALGDTDGLETTEVIIYGEATNTLHLPVAVSSSTSHTPPLVVRVARITPAPRAPRPDDPTPRKPPTQSFIGSTVGELGANKRITVRPMTIKVAEHGEEEVVRRAREVMLHLPRQTGVPSGTSGVERKAQRSKQKNKESGKDQPKPKGSAVFKIPDVPQKARRNDTRSDVFGTIEHPPDPVNGSGGTGKGKGRAVGAEIEAEGNECIESIEAENKLVIKRSAVRRLAQVGISHTHPEFKDLFGFIYRGTSFALRAQMKAASLSLRAVNALVEAHAKLYVVSDERGVQTVGNITGNSQDVFHTDRR</sequence>
<feature type="region of interest" description="Disordered" evidence="1">
    <location>
        <begin position="296"/>
        <end position="378"/>
    </location>
</feature>
<dbReference type="InterPro" id="IPR041260">
    <property type="entry name" value="Sld7_C"/>
</dbReference>
<dbReference type="Pfam" id="PF18596">
    <property type="entry name" value="Sld7_C"/>
    <property type="match status" value="1"/>
</dbReference>
<evidence type="ECO:0000313" key="3">
    <source>
        <dbReference type="EMBL" id="KIM63907.1"/>
    </source>
</evidence>
<dbReference type="OrthoDB" id="5599874at2759"/>
<dbReference type="EMBL" id="KN822031">
    <property type="protein sequence ID" value="KIM63907.1"/>
    <property type="molecule type" value="Genomic_DNA"/>
</dbReference>
<evidence type="ECO:0000256" key="1">
    <source>
        <dbReference type="SAM" id="MobiDB-lite"/>
    </source>
</evidence>
<proteinExistence type="predicted"/>
<organism evidence="3 4">
    <name type="scientific">Scleroderma citrinum Foug A</name>
    <dbReference type="NCBI Taxonomy" id="1036808"/>
    <lineage>
        <taxon>Eukaryota</taxon>
        <taxon>Fungi</taxon>
        <taxon>Dikarya</taxon>
        <taxon>Basidiomycota</taxon>
        <taxon>Agaricomycotina</taxon>
        <taxon>Agaricomycetes</taxon>
        <taxon>Agaricomycetidae</taxon>
        <taxon>Boletales</taxon>
        <taxon>Sclerodermatineae</taxon>
        <taxon>Sclerodermataceae</taxon>
        <taxon>Scleroderma</taxon>
    </lineage>
</organism>
<reference evidence="4" key="2">
    <citation type="submission" date="2015-01" db="EMBL/GenBank/DDBJ databases">
        <title>Evolutionary Origins and Diversification of the Mycorrhizal Mutualists.</title>
        <authorList>
            <consortium name="DOE Joint Genome Institute"/>
            <consortium name="Mycorrhizal Genomics Consortium"/>
            <person name="Kohler A."/>
            <person name="Kuo A."/>
            <person name="Nagy L.G."/>
            <person name="Floudas D."/>
            <person name="Copeland A."/>
            <person name="Barry K.W."/>
            <person name="Cichocki N."/>
            <person name="Veneault-Fourrey C."/>
            <person name="LaButti K."/>
            <person name="Lindquist E.A."/>
            <person name="Lipzen A."/>
            <person name="Lundell T."/>
            <person name="Morin E."/>
            <person name="Murat C."/>
            <person name="Riley R."/>
            <person name="Ohm R."/>
            <person name="Sun H."/>
            <person name="Tunlid A."/>
            <person name="Henrissat B."/>
            <person name="Grigoriev I.V."/>
            <person name="Hibbett D.S."/>
            <person name="Martin F."/>
        </authorList>
    </citation>
    <scope>NUCLEOTIDE SEQUENCE [LARGE SCALE GENOMIC DNA]</scope>
    <source>
        <strain evidence="4">Foug A</strain>
    </source>
</reference>
<reference evidence="3 4" key="1">
    <citation type="submission" date="2014-04" db="EMBL/GenBank/DDBJ databases">
        <authorList>
            <consortium name="DOE Joint Genome Institute"/>
            <person name="Kuo A."/>
            <person name="Kohler A."/>
            <person name="Nagy L.G."/>
            <person name="Floudas D."/>
            <person name="Copeland A."/>
            <person name="Barry K.W."/>
            <person name="Cichocki N."/>
            <person name="Veneault-Fourrey C."/>
            <person name="LaButti K."/>
            <person name="Lindquist E.A."/>
            <person name="Lipzen A."/>
            <person name="Lundell T."/>
            <person name="Morin E."/>
            <person name="Murat C."/>
            <person name="Sun H."/>
            <person name="Tunlid A."/>
            <person name="Henrissat B."/>
            <person name="Grigoriev I.V."/>
            <person name="Hibbett D.S."/>
            <person name="Martin F."/>
            <person name="Nordberg H.P."/>
            <person name="Cantor M.N."/>
            <person name="Hua S.X."/>
        </authorList>
    </citation>
    <scope>NUCLEOTIDE SEQUENCE [LARGE SCALE GENOMIC DNA]</scope>
    <source>
        <strain evidence="3 4">Foug A</strain>
    </source>
</reference>
<feature type="compositionally biased region" description="Basic and acidic residues" evidence="1">
    <location>
        <begin position="311"/>
        <end position="331"/>
    </location>
</feature>
<evidence type="ECO:0000259" key="2">
    <source>
        <dbReference type="Pfam" id="PF18596"/>
    </source>
</evidence>
<gene>
    <name evidence="3" type="ORF">SCLCIDRAFT_1213702</name>
</gene>
<feature type="region of interest" description="Disordered" evidence="1">
    <location>
        <begin position="235"/>
        <end position="259"/>
    </location>
</feature>
<dbReference type="AlphaFoldDB" id="A0A0C3AG50"/>
<keyword evidence="4" id="KW-1185">Reference proteome</keyword>
<dbReference type="InParanoid" id="A0A0C3AG50"/>
<protein>
    <recommendedName>
        <fullName evidence="2">Sld7 C-terminal domain-containing protein</fullName>
    </recommendedName>
</protein>
<name>A0A0C3AG50_9AGAM</name>
<feature type="region of interest" description="Disordered" evidence="1">
    <location>
        <begin position="1"/>
        <end position="26"/>
    </location>
</feature>